<evidence type="ECO:0000313" key="3">
    <source>
        <dbReference type="Proteomes" id="UP000772434"/>
    </source>
</evidence>
<feature type="transmembrane region" description="Helical" evidence="1">
    <location>
        <begin position="65"/>
        <end position="87"/>
    </location>
</feature>
<proteinExistence type="predicted"/>
<sequence>MARRMEGPKILFLLIRYLVPVGVVLHTHQLSDFANSDVTKTSSSACFMCRVNHSNNSSHSISCQVVVGFDIILAVITIAISDFIAMLHVCNLWERKRRLVVLSIILFLLAQIASVVCAFITLPNLIPTVSFSEKAKACKIPQRSFFYIIWVPALFFELAMIIIVLWNRTLRSHTEEFSKVTCGDGLIYFAILSSASN</sequence>
<feature type="transmembrane region" description="Helical" evidence="1">
    <location>
        <begin position="145"/>
        <end position="166"/>
    </location>
</feature>
<comment type="caution">
    <text evidence="2">The sequence shown here is derived from an EMBL/GenBank/DDBJ whole genome shotgun (WGS) entry which is preliminary data.</text>
</comment>
<feature type="transmembrane region" description="Helical" evidence="1">
    <location>
        <begin position="99"/>
        <end position="125"/>
    </location>
</feature>
<keyword evidence="1" id="KW-0472">Membrane</keyword>
<organism evidence="2 3">
    <name type="scientific">Rhodocollybia butyracea</name>
    <dbReference type="NCBI Taxonomy" id="206335"/>
    <lineage>
        <taxon>Eukaryota</taxon>
        <taxon>Fungi</taxon>
        <taxon>Dikarya</taxon>
        <taxon>Basidiomycota</taxon>
        <taxon>Agaricomycotina</taxon>
        <taxon>Agaricomycetes</taxon>
        <taxon>Agaricomycetidae</taxon>
        <taxon>Agaricales</taxon>
        <taxon>Marasmiineae</taxon>
        <taxon>Omphalotaceae</taxon>
        <taxon>Rhodocollybia</taxon>
    </lineage>
</organism>
<reference evidence="2" key="1">
    <citation type="submission" date="2020-11" db="EMBL/GenBank/DDBJ databases">
        <authorList>
            <consortium name="DOE Joint Genome Institute"/>
            <person name="Ahrendt S."/>
            <person name="Riley R."/>
            <person name="Andreopoulos W."/>
            <person name="Labutti K."/>
            <person name="Pangilinan J."/>
            <person name="Ruiz-Duenas F.J."/>
            <person name="Barrasa J.M."/>
            <person name="Sanchez-Garcia M."/>
            <person name="Camarero S."/>
            <person name="Miyauchi S."/>
            <person name="Serrano A."/>
            <person name="Linde D."/>
            <person name="Babiker R."/>
            <person name="Drula E."/>
            <person name="Ayuso-Fernandez I."/>
            <person name="Pacheco R."/>
            <person name="Padilla G."/>
            <person name="Ferreira P."/>
            <person name="Barriuso J."/>
            <person name="Kellner H."/>
            <person name="Castanera R."/>
            <person name="Alfaro M."/>
            <person name="Ramirez L."/>
            <person name="Pisabarro A.G."/>
            <person name="Kuo A."/>
            <person name="Tritt A."/>
            <person name="Lipzen A."/>
            <person name="He G."/>
            <person name="Yan M."/>
            <person name="Ng V."/>
            <person name="Cullen D."/>
            <person name="Martin F."/>
            <person name="Rosso M.-N."/>
            <person name="Henrissat B."/>
            <person name="Hibbett D."/>
            <person name="Martinez A.T."/>
            <person name="Grigoriev I.V."/>
        </authorList>
    </citation>
    <scope>NUCLEOTIDE SEQUENCE</scope>
    <source>
        <strain evidence="2">AH 40177</strain>
    </source>
</reference>
<feature type="transmembrane region" description="Helical" evidence="1">
    <location>
        <begin position="12"/>
        <end position="30"/>
    </location>
</feature>
<evidence type="ECO:0000256" key="1">
    <source>
        <dbReference type="SAM" id="Phobius"/>
    </source>
</evidence>
<protein>
    <submittedName>
        <fullName evidence="2">Uncharacterized protein</fullName>
    </submittedName>
</protein>
<dbReference type="AlphaFoldDB" id="A0A9P5PL74"/>
<dbReference type="EMBL" id="JADNRY010000104">
    <property type="protein sequence ID" value="KAF9065413.1"/>
    <property type="molecule type" value="Genomic_DNA"/>
</dbReference>
<keyword evidence="3" id="KW-1185">Reference proteome</keyword>
<accession>A0A9P5PL74</accession>
<gene>
    <name evidence="2" type="ORF">BDP27DRAFT_58702</name>
</gene>
<keyword evidence="1" id="KW-1133">Transmembrane helix</keyword>
<keyword evidence="1" id="KW-0812">Transmembrane</keyword>
<name>A0A9P5PL74_9AGAR</name>
<dbReference type="OrthoDB" id="3251775at2759"/>
<evidence type="ECO:0000313" key="2">
    <source>
        <dbReference type="EMBL" id="KAF9065413.1"/>
    </source>
</evidence>
<dbReference type="Proteomes" id="UP000772434">
    <property type="component" value="Unassembled WGS sequence"/>
</dbReference>